<comment type="caution">
    <text evidence="2">The sequence shown here is derived from an EMBL/GenBank/DDBJ whole genome shotgun (WGS) entry which is preliminary data.</text>
</comment>
<evidence type="ECO:0000313" key="3">
    <source>
        <dbReference type="Proteomes" id="UP000235036"/>
    </source>
</evidence>
<accession>A0A2N6K8M8</accession>
<proteinExistence type="predicted"/>
<evidence type="ECO:0000313" key="2">
    <source>
        <dbReference type="EMBL" id="PLZ93805.1"/>
    </source>
</evidence>
<dbReference type="EMBL" id="NRQW01000049">
    <property type="protein sequence ID" value="PLZ93805.1"/>
    <property type="molecule type" value="Genomic_DNA"/>
</dbReference>
<organism evidence="2 3">
    <name type="scientific">Fischerella muscicola CCMEE 5323</name>
    <dbReference type="NCBI Taxonomy" id="2019572"/>
    <lineage>
        <taxon>Bacteria</taxon>
        <taxon>Bacillati</taxon>
        <taxon>Cyanobacteriota</taxon>
        <taxon>Cyanophyceae</taxon>
        <taxon>Nostocales</taxon>
        <taxon>Hapalosiphonaceae</taxon>
        <taxon>Fischerella</taxon>
    </lineage>
</organism>
<name>A0A2N6K8M8_FISMU</name>
<sequence>MKLSCELRQGLREALINAFPTKAFLEQMLSFELDKNLEAVAGEGNLETVVFYLIKRAESEGWVGKLVRAARKQNPGNSNLKAIARELLINTYHKEKEAEQQTVKLNHNGPTSNCCCVRLLMSYG</sequence>
<dbReference type="Proteomes" id="UP000235036">
    <property type="component" value="Unassembled WGS sequence"/>
</dbReference>
<feature type="domain" description="Effector-associated" evidence="1">
    <location>
        <begin position="1"/>
        <end position="87"/>
    </location>
</feature>
<keyword evidence="3" id="KW-1185">Reference proteome</keyword>
<dbReference type="RefSeq" id="WP_016867877.1">
    <property type="nucleotide sequence ID" value="NZ_CAWNVR010000556.1"/>
</dbReference>
<dbReference type="AlphaFoldDB" id="A0A2N6K8M8"/>
<gene>
    <name evidence="2" type="ORF">CEN44_02220</name>
</gene>
<dbReference type="Pfam" id="PF19955">
    <property type="entry name" value="EAD1"/>
    <property type="match status" value="1"/>
</dbReference>
<evidence type="ECO:0000259" key="1">
    <source>
        <dbReference type="Pfam" id="PF19955"/>
    </source>
</evidence>
<protein>
    <recommendedName>
        <fullName evidence="1">Effector-associated domain-containing protein</fullName>
    </recommendedName>
</protein>
<reference evidence="2 3" key="1">
    <citation type="submission" date="2017-08" db="EMBL/GenBank/DDBJ databases">
        <title>Genomes of Fischerella (Mastigocladus) sp. strains.</title>
        <authorList>
            <person name="Miller S.R."/>
        </authorList>
    </citation>
    <scope>NUCLEOTIDE SEQUENCE [LARGE SCALE GENOMIC DNA]</scope>
    <source>
        <strain evidence="2 3">CCMEE 5323</strain>
    </source>
</reference>
<dbReference type="InterPro" id="IPR045430">
    <property type="entry name" value="EAD1"/>
</dbReference>